<feature type="binding site" evidence="5">
    <location>
        <position position="100"/>
    </location>
    <ligand>
        <name>substrate</name>
    </ligand>
</feature>
<evidence type="ECO:0000256" key="1">
    <source>
        <dbReference type="ARBA" id="ARBA00022679"/>
    </source>
</evidence>
<dbReference type="InterPro" id="IPR000073">
    <property type="entry name" value="AB_hydrolase_1"/>
</dbReference>
<dbReference type="AlphaFoldDB" id="A0A438N6D0"/>
<dbReference type="GO" id="GO:0005524">
    <property type="term" value="F:ATP binding"/>
    <property type="evidence" value="ECO:0007669"/>
    <property type="project" value="UniProtKB-KW"/>
</dbReference>
<evidence type="ECO:0000259" key="6">
    <source>
        <dbReference type="Pfam" id="PF12697"/>
    </source>
</evidence>
<dbReference type="InterPro" id="IPR004372">
    <property type="entry name" value="Ac/propionate_kinase"/>
</dbReference>
<keyword evidence="2 5" id="KW-0547">Nucleotide-binding</keyword>
<dbReference type="OrthoDB" id="67445at2759"/>
<dbReference type="EMBL" id="NAJM01000018">
    <property type="protein sequence ID" value="RVX71329.1"/>
    <property type="molecule type" value="Genomic_DNA"/>
</dbReference>
<gene>
    <name evidence="7" type="ORF">B0A52_04903</name>
</gene>
<comment type="catalytic activity">
    <reaction evidence="5">
        <text>acetate + ATP = acetyl phosphate + ADP</text>
        <dbReference type="Rhea" id="RHEA:11352"/>
        <dbReference type="ChEBI" id="CHEBI:22191"/>
        <dbReference type="ChEBI" id="CHEBI:30089"/>
        <dbReference type="ChEBI" id="CHEBI:30616"/>
        <dbReference type="ChEBI" id="CHEBI:456216"/>
        <dbReference type="EC" id="2.7.2.1"/>
    </reaction>
</comment>
<dbReference type="NCBIfam" id="TIGR00016">
    <property type="entry name" value="ackA"/>
    <property type="match status" value="1"/>
</dbReference>
<dbReference type="VEuPathDB" id="FungiDB:PV10_08085"/>
<dbReference type="GO" id="GO:0000287">
    <property type="term" value="F:magnesium ion binding"/>
    <property type="evidence" value="ECO:0007669"/>
    <property type="project" value="UniProtKB-UniRule"/>
</dbReference>
<comment type="caution">
    <text evidence="5">Lacks conserved residue(s) required for the propagation of feature annotation.</text>
</comment>
<dbReference type="GO" id="GO:0006083">
    <property type="term" value="P:acetate metabolic process"/>
    <property type="evidence" value="ECO:0007669"/>
    <property type="project" value="TreeGrafter"/>
</dbReference>
<name>A0A438N6D0_EXOME</name>
<organism evidence="7 8">
    <name type="scientific">Exophiala mesophila</name>
    <name type="common">Black yeast-like fungus</name>
    <dbReference type="NCBI Taxonomy" id="212818"/>
    <lineage>
        <taxon>Eukaryota</taxon>
        <taxon>Fungi</taxon>
        <taxon>Dikarya</taxon>
        <taxon>Ascomycota</taxon>
        <taxon>Pezizomycotina</taxon>
        <taxon>Eurotiomycetes</taxon>
        <taxon>Chaetothyriomycetidae</taxon>
        <taxon>Chaetothyriales</taxon>
        <taxon>Herpotrichiellaceae</taxon>
        <taxon>Exophiala</taxon>
    </lineage>
</organism>
<dbReference type="InterPro" id="IPR029058">
    <property type="entry name" value="AB_hydrolase_fold"/>
</dbReference>
<dbReference type="InterPro" id="IPR023865">
    <property type="entry name" value="Aliphatic_acid_kinase_CS"/>
</dbReference>
<dbReference type="SUPFAM" id="SSF53474">
    <property type="entry name" value="alpha/beta-Hydrolases"/>
    <property type="match status" value="1"/>
</dbReference>
<reference evidence="7 8" key="1">
    <citation type="submission" date="2017-03" db="EMBL/GenBank/DDBJ databases">
        <title>Genomes of endolithic fungi from Antarctica.</title>
        <authorList>
            <person name="Coleine C."/>
            <person name="Masonjones S."/>
            <person name="Stajich J.E."/>
        </authorList>
    </citation>
    <scope>NUCLEOTIDE SEQUENCE [LARGE SCALE GENOMIC DNA]</scope>
    <source>
        <strain evidence="7 8">CCFEE 6314</strain>
    </source>
</reference>
<dbReference type="PRINTS" id="PR00471">
    <property type="entry name" value="ACETATEKNASE"/>
</dbReference>
<feature type="binding site" evidence="5">
    <location>
        <position position="401"/>
    </location>
    <ligand>
        <name>Mg(2+)</name>
        <dbReference type="ChEBI" id="CHEBI:18420"/>
    </ligand>
</feature>
<dbReference type="UniPathway" id="UPA00340">
    <property type="reaction ID" value="UER00458"/>
</dbReference>
<protein>
    <recommendedName>
        <fullName evidence="5">Probable acetate kinase</fullName>
        <ecNumber evidence="5">2.7.2.1</ecNumber>
    </recommendedName>
    <alternativeName>
        <fullName evidence="5">Acetokinase</fullName>
    </alternativeName>
</protein>
<comment type="similarity">
    <text evidence="5">Belongs to the acetokinase family.</text>
</comment>
<dbReference type="GO" id="GO:0006085">
    <property type="term" value="P:acetyl-CoA biosynthetic process"/>
    <property type="evidence" value="ECO:0007669"/>
    <property type="project" value="UniProtKB-UniRule"/>
</dbReference>
<dbReference type="HAMAP" id="MF_00020">
    <property type="entry name" value="Acetate_kinase"/>
    <property type="match status" value="1"/>
</dbReference>
<feature type="binding site" evidence="5">
    <location>
        <position position="16"/>
    </location>
    <ligand>
        <name>ATP</name>
        <dbReference type="ChEBI" id="CHEBI:30616"/>
    </ligand>
</feature>
<dbReference type="Gene3D" id="3.40.50.1820">
    <property type="entry name" value="alpha/beta hydrolase"/>
    <property type="match status" value="1"/>
</dbReference>
<keyword evidence="3 5" id="KW-0418">Kinase</keyword>
<dbReference type="InterPro" id="IPR043129">
    <property type="entry name" value="ATPase_NBD"/>
</dbReference>
<evidence type="ECO:0000256" key="5">
    <source>
        <dbReference type="HAMAP-Rule" id="MF_03131"/>
    </source>
</evidence>
<feature type="binding site" evidence="5">
    <location>
        <position position="9"/>
    </location>
    <ligand>
        <name>Mg(2+)</name>
        <dbReference type="ChEBI" id="CHEBI:18420"/>
    </ligand>
</feature>
<comment type="pathway">
    <text evidence="5">Metabolic intermediate biosynthesis; acetyl-CoA biosynthesis; acetyl-CoA from acetate: step 1/2.</text>
</comment>
<dbReference type="Proteomes" id="UP000288859">
    <property type="component" value="Unassembled WGS sequence"/>
</dbReference>
<dbReference type="EC" id="2.7.2.1" evidence="5"/>
<sequence>MANIILSINAGSSSLKTTVFLEQGPANSKGLRRLASAEISAINSPPAKLKYVRGAHKQSSDAGQIHNHTEAFAYVLDAFISDAEIPEVSGKESIHYACHRVVQGGEYSGVHLIDKDTFHKIEKLSDLAPLHNASAVSLMTACHDDLPKAINVACFDSGFHHSMPDYVKTYVIDQKIAQEKGLRKYGFHGLSYQYITRRIAEFLDKPQSETSIIALHLGSGASACAIKNGQSIDTTMGLTPVSGLPGGTRSGDIDPSLVFHYTSDASALSPNSTKDLHISTAEEILNKQSGWKALTGTTDFSKIADPDAPDTHKLAFNIFVDRVIGYIGNYYVKLDGKVDALVFSGGIGEKSAYVRQVVSTRVACLGFTLDSEKNQQASDGDDVVDIGTSQTKRTLVCQTDEDNLAVPHPHINLKPPTPPPDAFVVQSTTAQKSYTCSDFIVPIPVDNVTTIVPPLPAEFDQYAAIELLHLITIRTPSVPEVNLTTLTKTFNISVEYCAPKTPGPESSTLFINTHGLGFNKSYWNFYLPNATDDAQYSYVDSIAGAGYSTLSWSRLGIEPSTVADPLTEVQATVELALLAGLTTLARVGRITGVAVPEKVVHVGHSWGSQLSLALAAVAPELSDGVVLTGYSNRVEYQPLFLASSGFRLASDNTPERFPEELYPPGYITWVDKFANQYSFFEYPYFDLAVLEQAEATKYPFTLGELLTATIIPGAAPEFTGPVLYLAAEHDLIFCGSNCTGLFEEDSPAIQAFNGSSNVEAIVLPHFGHGINLHKNATAAYDLILDWAAGNGL</sequence>
<keyword evidence="4 5" id="KW-0067">ATP-binding</keyword>
<dbReference type="SUPFAM" id="SSF53067">
    <property type="entry name" value="Actin-like ATPase domain"/>
    <property type="match status" value="2"/>
</dbReference>
<dbReference type="Gene3D" id="3.30.420.40">
    <property type="match status" value="2"/>
</dbReference>
<dbReference type="PROSITE" id="PS01075">
    <property type="entry name" value="ACETATE_KINASE_1"/>
    <property type="match status" value="1"/>
</dbReference>
<dbReference type="VEuPathDB" id="FungiDB:PV10_04318"/>
<dbReference type="PANTHER" id="PTHR21060">
    <property type="entry name" value="ACETATE KINASE"/>
    <property type="match status" value="1"/>
</dbReference>
<evidence type="ECO:0000313" key="8">
    <source>
        <dbReference type="Proteomes" id="UP000288859"/>
    </source>
</evidence>
<dbReference type="PANTHER" id="PTHR21060:SF15">
    <property type="entry name" value="ACETATE KINASE-RELATED"/>
    <property type="match status" value="1"/>
</dbReference>
<dbReference type="Pfam" id="PF12697">
    <property type="entry name" value="Abhydrolase_6"/>
    <property type="match status" value="1"/>
</dbReference>
<feature type="active site" description="Proton donor/acceptor" evidence="5">
    <location>
        <position position="156"/>
    </location>
</feature>
<comment type="cofactor">
    <cofactor evidence="5">
        <name>Mg(2+)</name>
        <dbReference type="ChEBI" id="CHEBI:18420"/>
    </cofactor>
</comment>
<feature type="site" description="Transition state stabilizer" evidence="5">
    <location>
        <position position="249"/>
    </location>
</feature>
<accession>A0A438N6D0</accession>
<feature type="domain" description="AB hydrolase-1" evidence="6">
    <location>
        <begin position="514"/>
        <end position="772"/>
    </location>
</feature>
<feature type="binding site" evidence="5">
    <location>
        <begin position="216"/>
        <end position="220"/>
    </location>
    <ligand>
        <name>ATP</name>
        <dbReference type="ChEBI" id="CHEBI:30616"/>
    </ligand>
</feature>
<keyword evidence="5" id="KW-0460">Magnesium</keyword>
<evidence type="ECO:0000313" key="7">
    <source>
        <dbReference type="EMBL" id="RVX71329.1"/>
    </source>
</evidence>
<evidence type="ECO:0000256" key="3">
    <source>
        <dbReference type="ARBA" id="ARBA00022777"/>
    </source>
</evidence>
<comment type="caution">
    <text evidence="7">The sequence shown here is derived from an EMBL/GenBank/DDBJ whole genome shotgun (WGS) entry which is preliminary data.</text>
</comment>
<evidence type="ECO:0000256" key="4">
    <source>
        <dbReference type="ARBA" id="ARBA00022840"/>
    </source>
</evidence>
<keyword evidence="5" id="KW-0479">Metal-binding</keyword>
<dbReference type="PROSITE" id="PS01076">
    <property type="entry name" value="ACETATE_KINASE_2"/>
    <property type="match status" value="1"/>
</dbReference>
<evidence type="ECO:0000256" key="2">
    <source>
        <dbReference type="ARBA" id="ARBA00022741"/>
    </source>
</evidence>
<keyword evidence="1 5" id="KW-0808">Transferase</keyword>
<dbReference type="InterPro" id="IPR000890">
    <property type="entry name" value="Aliphatic_acid_kin_short-chain"/>
</dbReference>
<feature type="site" description="Transition state stabilizer" evidence="5">
    <location>
        <position position="188"/>
    </location>
</feature>
<dbReference type="Pfam" id="PF00871">
    <property type="entry name" value="Acetate_kinase"/>
    <property type="match status" value="1"/>
</dbReference>
<proteinExistence type="inferred from homology"/>
<dbReference type="GO" id="GO:0008776">
    <property type="term" value="F:acetate kinase activity"/>
    <property type="evidence" value="ECO:0007669"/>
    <property type="project" value="UniProtKB-UniRule"/>
</dbReference>